<feature type="compositionally biased region" description="Polar residues" evidence="4">
    <location>
        <begin position="414"/>
        <end position="434"/>
    </location>
</feature>
<dbReference type="InterPro" id="IPR017930">
    <property type="entry name" value="Myb_dom"/>
</dbReference>
<feature type="region of interest" description="Disordered" evidence="4">
    <location>
        <begin position="606"/>
        <end position="631"/>
    </location>
</feature>
<feature type="compositionally biased region" description="Basic and acidic residues" evidence="4">
    <location>
        <begin position="713"/>
        <end position="730"/>
    </location>
</feature>
<keyword evidence="3" id="KW-0131">Cell cycle</keyword>
<dbReference type="AlphaFoldDB" id="A0A9W9ERG1"/>
<dbReference type="InterPro" id="IPR001005">
    <property type="entry name" value="SANT/Myb"/>
</dbReference>
<gene>
    <name evidence="6" type="ORF">NUU61_007832</name>
</gene>
<feature type="region of interest" description="Disordered" evidence="4">
    <location>
        <begin position="463"/>
        <end position="511"/>
    </location>
</feature>
<evidence type="ECO:0000313" key="6">
    <source>
        <dbReference type="EMBL" id="KAJ5086525.1"/>
    </source>
</evidence>
<sequence length="810" mass="89614">MVETRGPQPSFDGEGSLDLPSFSPDETNPDQKPPRPFDNEEHGSPPAAKKRRTGSGPDEALSMPPESMSVTDQQGPGHRIEEELATALGEGVVDSVEQADHAGDRHGQLEQSTEAVAAEDGDTEVNPDMANIISEIMDHTERQEHSVMLGQQEIPQSSQFNGAKGFAFLKANSHLKIQSLPILDNLSTQILSFLSKNTYQDLTAMISEPESENGQAYATMRSLFDHTKRVYNIKHSFLQTSDLEITDPSQVDTIRKANLASFVSSIFGSQEIGFAELNEHFLDVFVPEGGRLLKVQGALYLELKTQAFISALNNKSRSRTELLYDLFPDDMEQRLLARRPGTRQLAPSETDFVNRLTSRREILLGDINNEEALRTMPDKYRWEDFLRDLSSYISKNFETISAQPGKKIVKGRRPSSSSGDAQELNTTHQGQFSVNQQVEVPVDRNMHGDLVARAARAAQIALQGHGLRRSQQQSQQQHQHQQQPQQAQSQASQSPSQPPPPQPQVAQQASPSDNQYLHGYTAAQQPGQSAQPYQHSPTPPGGYQSQHSGQLTFQQSPLQANFQQYNPNAAQAMQARTNGMSSNHGYMPGIPHYSQSQPTQVLYERARMAASAKSSPTSRKSGLPSQRRPWTTEEENALMAGLDRVKGPHWSQILAMFGPGGTISEALKDRNQVQLKDKARNLKLFFLKSGIEVPYYLKFVTGELKTRAPLQAAKREARERQKKQGEEDKAHVEGIKGMMALAGAHAPPVAGHEMSASPSLPDASSQSVFDQTAEQNLMQTLSQEVHGSQYPQHQHSQTPDHIDPNMQLGQ</sequence>
<dbReference type="EMBL" id="JAPMSZ010000010">
    <property type="protein sequence ID" value="KAJ5086525.1"/>
    <property type="molecule type" value="Genomic_DNA"/>
</dbReference>
<dbReference type="GO" id="GO:0042803">
    <property type="term" value="F:protein homodimerization activity"/>
    <property type="evidence" value="ECO:0007669"/>
    <property type="project" value="InterPro"/>
</dbReference>
<keyword evidence="7" id="KW-1185">Reference proteome</keyword>
<dbReference type="PANTHER" id="PTHR47807:SF1">
    <property type="entry name" value="PROTEIN TBF1"/>
    <property type="match status" value="1"/>
</dbReference>
<organism evidence="6 7">
    <name type="scientific">Penicillium alfredii</name>
    <dbReference type="NCBI Taxonomy" id="1506179"/>
    <lineage>
        <taxon>Eukaryota</taxon>
        <taxon>Fungi</taxon>
        <taxon>Dikarya</taxon>
        <taxon>Ascomycota</taxon>
        <taxon>Pezizomycotina</taxon>
        <taxon>Eurotiomycetes</taxon>
        <taxon>Eurotiomycetidae</taxon>
        <taxon>Eurotiales</taxon>
        <taxon>Aspergillaceae</taxon>
        <taxon>Penicillium</taxon>
    </lineage>
</organism>
<feature type="compositionally biased region" description="Polar residues" evidence="4">
    <location>
        <begin position="612"/>
        <end position="624"/>
    </location>
</feature>
<dbReference type="GeneID" id="81397526"/>
<dbReference type="GO" id="GO:0003691">
    <property type="term" value="F:double-stranded telomeric DNA binding"/>
    <property type="evidence" value="ECO:0007669"/>
    <property type="project" value="TreeGrafter"/>
</dbReference>
<comment type="caution">
    <text evidence="6">The sequence shown here is derived from an EMBL/GenBank/DDBJ whole genome shotgun (WGS) entry which is preliminary data.</text>
</comment>
<keyword evidence="2" id="KW-0539">Nucleus</keyword>
<evidence type="ECO:0000256" key="4">
    <source>
        <dbReference type="SAM" id="MobiDB-lite"/>
    </source>
</evidence>
<dbReference type="OrthoDB" id="3366990at2759"/>
<feature type="region of interest" description="Disordered" evidence="4">
    <location>
        <begin position="1"/>
        <end position="77"/>
    </location>
</feature>
<feature type="compositionally biased region" description="Polar residues" evidence="4">
    <location>
        <begin position="756"/>
        <end position="797"/>
    </location>
</feature>
<dbReference type="SMART" id="SM00717">
    <property type="entry name" value="SANT"/>
    <property type="match status" value="1"/>
</dbReference>
<dbReference type="SUPFAM" id="SSF46689">
    <property type="entry name" value="Homeodomain-like"/>
    <property type="match status" value="1"/>
</dbReference>
<feature type="region of interest" description="Disordered" evidence="4">
    <location>
        <begin position="710"/>
        <end position="730"/>
    </location>
</feature>
<evidence type="ECO:0000256" key="3">
    <source>
        <dbReference type="ARBA" id="ARBA00023306"/>
    </source>
</evidence>
<dbReference type="CDD" id="cd11660">
    <property type="entry name" value="SANT_TRF"/>
    <property type="match status" value="1"/>
</dbReference>
<feature type="region of interest" description="Disordered" evidence="4">
    <location>
        <begin position="525"/>
        <end position="551"/>
    </location>
</feature>
<accession>A0A9W9ERG1</accession>
<reference evidence="6" key="2">
    <citation type="journal article" date="2023" name="IMA Fungus">
        <title>Comparative genomic study of the Penicillium genus elucidates a diverse pangenome and 15 lateral gene transfer events.</title>
        <authorList>
            <person name="Petersen C."/>
            <person name="Sorensen T."/>
            <person name="Nielsen M.R."/>
            <person name="Sondergaard T.E."/>
            <person name="Sorensen J.L."/>
            <person name="Fitzpatrick D.A."/>
            <person name="Frisvad J.C."/>
            <person name="Nielsen K.L."/>
        </authorList>
    </citation>
    <scope>NUCLEOTIDE SEQUENCE</scope>
    <source>
        <strain evidence="6">IBT 34128</strain>
    </source>
</reference>
<evidence type="ECO:0000256" key="1">
    <source>
        <dbReference type="ARBA" id="ARBA00023125"/>
    </source>
</evidence>
<dbReference type="FunFam" id="1.10.10.60:FF:000137">
    <property type="entry name" value="MYB DNA binding protein"/>
    <property type="match status" value="1"/>
</dbReference>
<proteinExistence type="predicted"/>
<evidence type="ECO:0000313" key="7">
    <source>
        <dbReference type="Proteomes" id="UP001141434"/>
    </source>
</evidence>
<feature type="compositionally biased region" description="Low complexity" evidence="4">
    <location>
        <begin position="470"/>
        <end position="495"/>
    </location>
</feature>
<dbReference type="RefSeq" id="XP_056508650.1">
    <property type="nucleotide sequence ID" value="XM_056658357.1"/>
</dbReference>
<evidence type="ECO:0000256" key="2">
    <source>
        <dbReference type="ARBA" id="ARBA00023242"/>
    </source>
</evidence>
<dbReference type="InterPro" id="IPR052833">
    <property type="entry name" value="Telomeric_DNA-bd_trans-reg"/>
</dbReference>
<dbReference type="Gene3D" id="1.10.10.60">
    <property type="entry name" value="Homeodomain-like"/>
    <property type="match status" value="1"/>
</dbReference>
<feature type="domain" description="HTH myb-type" evidence="5">
    <location>
        <begin position="626"/>
        <end position="679"/>
    </location>
</feature>
<dbReference type="InterPro" id="IPR013867">
    <property type="entry name" value="Telomere_rpt-bd_fac_dimer_dom"/>
</dbReference>
<dbReference type="PANTHER" id="PTHR47807">
    <property type="entry name" value="PROTEIN TBF1"/>
    <property type="match status" value="1"/>
</dbReference>
<protein>
    <recommendedName>
        <fullName evidence="5">HTH myb-type domain-containing protein</fullName>
    </recommendedName>
</protein>
<reference evidence="6" key="1">
    <citation type="submission" date="2022-11" db="EMBL/GenBank/DDBJ databases">
        <authorList>
            <person name="Petersen C."/>
        </authorList>
    </citation>
    <scope>NUCLEOTIDE SEQUENCE</scope>
    <source>
        <strain evidence="6">IBT 34128</strain>
    </source>
</reference>
<feature type="region of interest" description="Disordered" evidence="4">
    <location>
        <begin position="747"/>
        <end position="810"/>
    </location>
</feature>
<keyword evidence="1" id="KW-0238">DNA-binding</keyword>
<dbReference type="Pfam" id="PF08558">
    <property type="entry name" value="TRF"/>
    <property type="match status" value="1"/>
</dbReference>
<dbReference type="GO" id="GO:0010833">
    <property type="term" value="P:telomere maintenance via telomere lengthening"/>
    <property type="evidence" value="ECO:0007669"/>
    <property type="project" value="TreeGrafter"/>
</dbReference>
<dbReference type="InterPro" id="IPR009057">
    <property type="entry name" value="Homeodomain-like_sf"/>
</dbReference>
<evidence type="ECO:0000259" key="5">
    <source>
        <dbReference type="PROSITE" id="PS51294"/>
    </source>
</evidence>
<name>A0A9W9ERG1_9EURO</name>
<feature type="region of interest" description="Disordered" evidence="4">
    <location>
        <begin position="404"/>
        <end position="434"/>
    </location>
</feature>
<feature type="compositionally biased region" description="Polar residues" evidence="4">
    <location>
        <begin position="525"/>
        <end position="536"/>
    </location>
</feature>
<dbReference type="Proteomes" id="UP001141434">
    <property type="component" value="Unassembled WGS sequence"/>
</dbReference>
<feature type="compositionally biased region" description="Basic and acidic residues" evidence="4">
    <location>
        <begin position="32"/>
        <end position="43"/>
    </location>
</feature>
<dbReference type="PROSITE" id="PS51294">
    <property type="entry name" value="HTH_MYB"/>
    <property type="match status" value="1"/>
</dbReference>